<feature type="region of interest" description="Disordered" evidence="6">
    <location>
        <begin position="389"/>
        <end position="410"/>
    </location>
</feature>
<comment type="similarity">
    <text evidence="5">Belongs to the SAT4 family.</text>
</comment>
<feature type="transmembrane region" description="Helical" evidence="7">
    <location>
        <begin position="132"/>
        <end position="154"/>
    </location>
</feature>
<reference evidence="9" key="3">
    <citation type="submission" date="2011-03" db="EMBL/GenBank/DDBJ databases">
        <title>Annotation of Magnaporthe poae ATCC 64411.</title>
        <authorList>
            <person name="Ma L.-J."/>
            <person name="Dead R."/>
            <person name="Young S.K."/>
            <person name="Zeng Q."/>
            <person name="Gargeya S."/>
            <person name="Fitzgerald M."/>
            <person name="Haas B."/>
            <person name="Abouelleil A."/>
            <person name="Alvarado L."/>
            <person name="Arachchi H.M."/>
            <person name="Berlin A."/>
            <person name="Brown A."/>
            <person name="Chapman S.B."/>
            <person name="Chen Z."/>
            <person name="Dunbar C."/>
            <person name="Freedman E."/>
            <person name="Gearin G."/>
            <person name="Gellesch M."/>
            <person name="Goldberg J."/>
            <person name="Griggs A."/>
            <person name="Gujja S."/>
            <person name="Heiman D."/>
            <person name="Howarth C."/>
            <person name="Larson L."/>
            <person name="Lui A."/>
            <person name="MacDonald P.J.P."/>
            <person name="Mehta T."/>
            <person name="Montmayeur A."/>
            <person name="Murphy C."/>
            <person name="Neiman D."/>
            <person name="Pearson M."/>
            <person name="Priest M."/>
            <person name="Roberts A."/>
            <person name="Saif S."/>
            <person name="Shea T."/>
            <person name="Shenoy N."/>
            <person name="Sisk P."/>
            <person name="Stolte C."/>
            <person name="Sykes S."/>
            <person name="Yandava C."/>
            <person name="Wortman J."/>
            <person name="Nusbaum C."/>
            <person name="Birren B."/>
        </authorList>
    </citation>
    <scope>NUCLEOTIDE SEQUENCE</scope>
    <source>
        <strain evidence="9">ATCC 64411</strain>
    </source>
</reference>
<feature type="transmembrane region" description="Helical" evidence="7">
    <location>
        <begin position="53"/>
        <end position="73"/>
    </location>
</feature>
<feature type="transmembrane region" description="Helical" evidence="7">
    <location>
        <begin position="186"/>
        <end position="208"/>
    </location>
</feature>
<dbReference type="AlphaFoldDB" id="A0A0C4EFK3"/>
<dbReference type="InterPro" id="IPR052337">
    <property type="entry name" value="SAT4-like"/>
</dbReference>
<gene>
    <name evidence="9" type="ORF">MAPG_11554</name>
</gene>
<evidence type="ECO:0000313" key="11">
    <source>
        <dbReference type="Proteomes" id="UP000011715"/>
    </source>
</evidence>
<proteinExistence type="inferred from homology"/>
<evidence type="ECO:0000256" key="7">
    <source>
        <dbReference type="SAM" id="Phobius"/>
    </source>
</evidence>
<reference evidence="9" key="1">
    <citation type="submission" date="2010-05" db="EMBL/GenBank/DDBJ databases">
        <title>The Genome Sequence of Magnaporthe poae strain ATCC 64411.</title>
        <authorList>
            <consortium name="The Broad Institute Genome Sequencing Platform"/>
            <consortium name="Broad Institute Genome Sequencing Center for Infectious Disease"/>
            <person name="Ma L.-J."/>
            <person name="Dead R."/>
            <person name="Young S."/>
            <person name="Zeng Q."/>
            <person name="Koehrsen M."/>
            <person name="Alvarado L."/>
            <person name="Berlin A."/>
            <person name="Chapman S.B."/>
            <person name="Chen Z."/>
            <person name="Freedman E."/>
            <person name="Gellesch M."/>
            <person name="Goldberg J."/>
            <person name="Griggs A."/>
            <person name="Gujja S."/>
            <person name="Heilman E.R."/>
            <person name="Heiman D."/>
            <person name="Hepburn T."/>
            <person name="Howarth C."/>
            <person name="Jen D."/>
            <person name="Larson L."/>
            <person name="Mehta T."/>
            <person name="Neiman D."/>
            <person name="Pearson M."/>
            <person name="Roberts A."/>
            <person name="Saif S."/>
            <person name="Shea T."/>
            <person name="Shenoy N."/>
            <person name="Sisk P."/>
            <person name="Stolte C."/>
            <person name="Sykes S."/>
            <person name="Walk T."/>
            <person name="White J."/>
            <person name="Yandava C."/>
            <person name="Haas B."/>
            <person name="Nusbaum C."/>
            <person name="Birren B."/>
        </authorList>
    </citation>
    <scope>NUCLEOTIDE SEQUENCE</scope>
    <source>
        <strain evidence="9">ATCC 64411</strain>
    </source>
</reference>
<feature type="transmembrane region" description="Helical" evidence="7">
    <location>
        <begin position="220"/>
        <end position="242"/>
    </location>
</feature>
<dbReference type="PANTHER" id="PTHR33048:SF47">
    <property type="entry name" value="INTEGRAL MEMBRANE PROTEIN-RELATED"/>
    <property type="match status" value="1"/>
</dbReference>
<reference evidence="11" key="2">
    <citation type="submission" date="2010-05" db="EMBL/GenBank/DDBJ databases">
        <title>The genome sequence of Magnaporthe poae strain ATCC 64411.</title>
        <authorList>
            <person name="Ma L.-J."/>
            <person name="Dead R."/>
            <person name="Young S."/>
            <person name="Zeng Q."/>
            <person name="Koehrsen M."/>
            <person name="Alvarado L."/>
            <person name="Berlin A."/>
            <person name="Chapman S.B."/>
            <person name="Chen Z."/>
            <person name="Freedman E."/>
            <person name="Gellesch M."/>
            <person name="Goldberg J."/>
            <person name="Griggs A."/>
            <person name="Gujja S."/>
            <person name="Heilman E.R."/>
            <person name="Heiman D."/>
            <person name="Hepburn T."/>
            <person name="Howarth C."/>
            <person name="Jen D."/>
            <person name="Larson L."/>
            <person name="Mehta T."/>
            <person name="Neiman D."/>
            <person name="Pearson M."/>
            <person name="Roberts A."/>
            <person name="Saif S."/>
            <person name="Shea T."/>
            <person name="Shenoy N."/>
            <person name="Sisk P."/>
            <person name="Stolte C."/>
            <person name="Sykes S."/>
            <person name="Walk T."/>
            <person name="White J."/>
            <person name="Yandava C."/>
            <person name="Haas B."/>
            <person name="Nusbaum C."/>
            <person name="Birren B."/>
        </authorList>
    </citation>
    <scope>NUCLEOTIDE SEQUENCE [LARGE SCALE GENOMIC DNA]</scope>
    <source>
        <strain evidence="11">ATCC 64411 / 73-15</strain>
    </source>
</reference>
<keyword evidence="3 7" id="KW-1133">Transmembrane helix</keyword>
<dbReference type="InterPro" id="IPR049326">
    <property type="entry name" value="Rhodopsin_dom_fungi"/>
</dbReference>
<evidence type="ECO:0000256" key="1">
    <source>
        <dbReference type="ARBA" id="ARBA00004141"/>
    </source>
</evidence>
<comment type="subcellular location">
    <subcellularLocation>
        <location evidence="1">Membrane</location>
        <topology evidence="1">Multi-pass membrane protein</topology>
    </subcellularLocation>
</comment>
<evidence type="ECO:0000259" key="8">
    <source>
        <dbReference type="Pfam" id="PF20684"/>
    </source>
</evidence>
<feature type="transmembrane region" description="Helical" evidence="7">
    <location>
        <begin position="20"/>
        <end position="41"/>
    </location>
</feature>
<name>A0A0C4EFK3_MAGP6</name>
<dbReference type="Pfam" id="PF20684">
    <property type="entry name" value="Fung_rhodopsin"/>
    <property type="match status" value="1"/>
</dbReference>
<dbReference type="OrthoDB" id="5417844at2759"/>
<dbReference type="EMBL" id="GL876982">
    <property type="protein sequence ID" value="KLU92609.1"/>
    <property type="molecule type" value="Genomic_DNA"/>
</dbReference>
<evidence type="ECO:0000256" key="4">
    <source>
        <dbReference type="ARBA" id="ARBA00023136"/>
    </source>
</evidence>
<dbReference type="Proteomes" id="UP000011715">
    <property type="component" value="Unassembled WGS sequence"/>
</dbReference>
<accession>A0A0C4EFK3</accession>
<dbReference type="GO" id="GO:0016020">
    <property type="term" value="C:membrane"/>
    <property type="evidence" value="ECO:0007669"/>
    <property type="project" value="UniProtKB-SubCell"/>
</dbReference>
<dbReference type="EMBL" id="ADBL01002846">
    <property type="status" value="NOT_ANNOTATED_CDS"/>
    <property type="molecule type" value="Genomic_DNA"/>
</dbReference>
<keyword evidence="11" id="KW-1185">Reference proteome</keyword>
<evidence type="ECO:0000313" key="9">
    <source>
        <dbReference type="EMBL" id="KLU92609.1"/>
    </source>
</evidence>
<dbReference type="PANTHER" id="PTHR33048">
    <property type="entry name" value="PTH11-LIKE INTEGRAL MEMBRANE PROTEIN (AFU_ORTHOLOGUE AFUA_5G11245)"/>
    <property type="match status" value="1"/>
</dbReference>
<sequence length="410" mass="44571">MALPPPPEGLNLTETRVPEILGSLVTTWLCAIVAVGLRLIARRLQGSKLYADDWLVTFGLIAASVHVLISIGYMVPHGTGLHIWAAPPNAAKVWAQGLLVSELAYTISQVAVKLSTLHFYWRLFKAETAIRIPIYVMTGIVMCWGVAIFLVSLFTCVPVRASWEKLDPVNPMPPSEYTCGVDNGKFFIGNAVPTIVTDALIVAMPAPFVWRLQLRLSQKIAVIGIFLLGAFVTVISMVRFGFIMHVNLQSPDITWNFSDSIIWTNAEGNIAVVCCCLPSLKPILNLLLHGTTSFTAGGSGVASSGAKRSGQKVSAGADNSLVTFGQSGGRRVDDDGRPFAWLDDRSEHDLQTLKSPSDEMNRVELGMMPDRGGGSRAENIVVTKQFELSSVSHKGQQGDPNASYYKFKPR</sequence>
<dbReference type="VEuPathDB" id="FungiDB:MAPG_11554"/>
<evidence type="ECO:0000256" key="3">
    <source>
        <dbReference type="ARBA" id="ARBA00022989"/>
    </source>
</evidence>
<feature type="domain" description="Rhodopsin" evidence="8">
    <location>
        <begin position="37"/>
        <end position="285"/>
    </location>
</feature>
<evidence type="ECO:0000313" key="10">
    <source>
        <dbReference type="EnsemblFungi" id="MAPG_11554T0"/>
    </source>
</evidence>
<dbReference type="EnsemblFungi" id="MAPG_11554T0">
    <property type="protein sequence ID" value="MAPG_11554T0"/>
    <property type="gene ID" value="MAPG_11554"/>
</dbReference>
<reference evidence="10" key="5">
    <citation type="submission" date="2015-06" db="UniProtKB">
        <authorList>
            <consortium name="EnsemblFungi"/>
        </authorList>
    </citation>
    <scope>IDENTIFICATION</scope>
    <source>
        <strain evidence="10">ATCC 64411</strain>
    </source>
</reference>
<evidence type="ECO:0000256" key="6">
    <source>
        <dbReference type="SAM" id="MobiDB-lite"/>
    </source>
</evidence>
<evidence type="ECO:0000256" key="2">
    <source>
        <dbReference type="ARBA" id="ARBA00022692"/>
    </source>
</evidence>
<keyword evidence="2 7" id="KW-0812">Transmembrane</keyword>
<feature type="compositionally biased region" description="Polar residues" evidence="6">
    <location>
        <begin position="389"/>
        <end position="400"/>
    </location>
</feature>
<dbReference type="STRING" id="644358.A0A0C4EFK3"/>
<reference evidence="10" key="4">
    <citation type="journal article" date="2015" name="G3 (Bethesda)">
        <title>Genome sequences of three phytopathogenic species of the Magnaporthaceae family of fungi.</title>
        <authorList>
            <person name="Okagaki L.H."/>
            <person name="Nunes C.C."/>
            <person name="Sailsbery J."/>
            <person name="Clay B."/>
            <person name="Brown D."/>
            <person name="John T."/>
            <person name="Oh Y."/>
            <person name="Young N."/>
            <person name="Fitzgerald M."/>
            <person name="Haas B.J."/>
            <person name="Zeng Q."/>
            <person name="Young S."/>
            <person name="Adiconis X."/>
            <person name="Fan L."/>
            <person name="Levin J.Z."/>
            <person name="Mitchell T.K."/>
            <person name="Okubara P.A."/>
            <person name="Farman M.L."/>
            <person name="Kohn L.M."/>
            <person name="Birren B."/>
            <person name="Ma L.-J."/>
            <person name="Dean R.A."/>
        </authorList>
    </citation>
    <scope>NUCLEOTIDE SEQUENCE</scope>
    <source>
        <strain evidence="10">ATCC 64411 / 73-15</strain>
    </source>
</reference>
<dbReference type="eggNOG" id="ENOG502SNA9">
    <property type="taxonomic scope" value="Eukaryota"/>
</dbReference>
<organism evidence="10 11">
    <name type="scientific">Magnaporthiopsis poae (strain ATCC 64411 / 73-15)</name>
    <name type="common">Kentucky bluegrass fungus</name>
    <name type="synonym">Magnaporthe poae</name>
    <dbReference type="NCBI Taxonomy" id="644358"/>
    <lineage>
        <taxon>Eukaryota</taxon>
        <taxon>Fungi</taxon>
        <taxon>Dikarya</taxon>
        <taxon>Ascomycota</taxon>
        <taxon>Pezizomycotina</taxon>
        <taxon>Sordariomycetes</taxon>
        <taxon>Sordariomycetidae</taxon>
        <taxon>Magnaporthales</taxon>
        <taxon>Magnaporthaceae</taxon>
        <taxon>Magnaporthiopsis</taxon>
    </lineage>
</organism>
<evidence type="ECO:0000256" key="5">
    <source>
        <dbReference type="ARBA" id="ARBA00038359"/>
    </source>
</evidence>
<dbReference type="OMA" id="AGNFVAM"/>
<protein>
    <recommendedName>
        <fullName evidence="8">Rhodopsin domain-containing protein</fullName>
    </recommendedName>
</protein>
<keyword evidence="4 7" id="KW-0472">Membrane</keyword>